<accession>A0A1W0XAS6</accession>
<evidence type="ECO:0000256" key="4">
    <source>
        <dbReference type="ARBA" id="ARBA00022692"/>
    </source>
</evidence>
<dbReference type="EMBL" id="MTYJ01000006">
    <property type="protein sequence ID" value="OQV24510.1"/>
    <property type="molecule type" value="Genomic_DNA"/>
</dbReference>
<evidence type="ECO:0000256" key="7">
    <source>
        <dbReference type="ARBA" id="ARBA00022989"/>
    </source>
</evidence>
<feature type="transmembrane region" description="Helical" evidence="9">
    <location>
        <begin position="209"/>
        <end position="228"/>
    </location>
</feature>
<dbReference type="AlphaFoldDB" id="A0A1W0XAS6"/>
<keyword evidence="4 9" id="KW-0812">Transmembrane</keyword>
<proteinExistence type="inferred from homology"/>
<gene>
    <name evidence="10" type="ORF">BV898_01572</name>
</gene>
<dbReference type="OrthoDB" id="1894652at2759"/>
<evidence type="ECO:0000313" key="11">
    <source>
        <dbReference type="Proteomes" id="UP000192578"/>
    </source>
</evidence>
<evidence type="ECO:0000256" key="1">
    <source>
        <dbReference type="ARBA" id="ARBA00004115"/>
    </source>
</evidence>
<keyword evidence="7 9" id="KW-1133">Transmembrane helix</keyword>
<comment type="caution">
    <text evidence="10">The sequence shown here is derived from an EMBL/GenBank/DDBJ whole genome shotgun (WGS) entry which is preliminary data.</text>
</comment>
<keyword evidence="6" id="KW-0256">Endoplasmic reticulum</keyword>
<keyword evidence="8 9" id="KW-0472">Membrane</keyword>
<organism evidence="10 11">
    <name type="scientific">Hypsibius exemplaris</name>
    <name type="common">Freshwater tardigrade</name>
    <dbReference type="NCBI Taxonomy" id="2072580"/>
    <lineage>
        <taxon>Eukaryota</taxon>
        <taxon>Metazoa</taxon>
        <taxon>Ecdysozoa</taxon>
        <taxon>Tardigrada</taxon>
        <taxon>Eutardigrada</taxon>
        <taxon>Parachela</taxon>
        <taxon>Hypsibioidea</taxon>
        <taxon>Hypsibiidae</taxon>
        <taxon>Hypsibius</taxon>
    </lineage>
</organism>
<keyword evidence="5" id="KW-0732">Signal</keyword>
<sequence>MEPLAYLKTFLFHAVISQIFFAASKVGAQRQEERTLTIQHCFENEPKLRCKKVTDLQLTSLRINQTQIFSYLLTNAEKEQIQSAADKGELYFVRARLEGEQEDVYMQSFCKATDVVKSLFVLGITLHVDLFVRPYAVEIGPVAQGDPRLELLLEEPSDKPLLLMGLISVHGSQTGPSPDLEGYRKKLAKERAEKMAAETGDNRSFLAKYWMYIVPVVLFMLFSGQMGGGGAAA</sequence>
<evidence type="ECO:0000256" key="8">
    <source>
        <dbReference type="ARBA" id="ARBA00023136"/>
    </source>
</evidence>
<evidence type="ECO:0000256" key="2">
    <source>
        <dbReference type="ARBA" id="ARBA00007695"/>
    </source>
</evidence>
<name>A0A1W0XAS6_HYPEX</name>
<keyword evidence="11" id="KW-1185">Reference proteome</keyword>
<dbReference type="Pfam" id="PF21203">
    <property type="entry name" value="ECM10"/>
    <property type="match status" value="1"/>
</dbReference>
<protein>
    <recommendedName>
        <fullName evidence="3">ER membrane protein complex subunit 10</fullName>
    </recommendedName>
</protein>
<comment type="subcellular location">
    <subcellularLocation>
        <location evidence="1">Endoplasmic reticulum membrane</location>
        <topology evidence="1">Single-pass type I membrane protein</topology>
    </subcellularLocation>
</comment>
<evidence type="ECO:0000256" key="9">
    <source>
        <dbReference type="SAM" id="Phobius"/>
    </source>
</evidence>
<dbReference type="Proteomes" id="UP000192578">
    <property type="component" value="Unassembled WGS sequence"/>
</dbReference>
<dbReference type="GO" id="GO:0072546">
    <property type="term" value="C:EMC complex"/>
    <property type="evidence" value="ECO:0007669"/>
    <property type="project" value="TreeGrafter"/>
</dbReference>
<evidence type="ECO:0000256" key="5">
    <source>
        <dbReference type="ARBA" id="ARBA00022729"/>
    </source>
</evidence>
<evidence type="ECO:0000256" key="6">
    <source>
        <dbReference type="ARBA" id="ARBA00022824"/>
    </source>
</evidence>
<dbReference type="PANTHER" id="PTHR21397">
    <property type="entry name" value="CHROMATIN COMPLEXES SUBUNIT BAP18-RELATED"/>
    <property type="match status" value="1"/>
</dbReference>
<dbReference type="CDD" id="cd22209">
    <property type="entry name" value="EMC10"/>
    <property type="match status" value="1"/>
</dbReference>
<evidence type="ECO:0000313" key="10">
    <source>
        <dbReference type="EMBL" id="OQV24510.1"/>
    </source>
</evidence>
<dbReference type="PANTHER" id="PTHR21397:SF4">
    <property type="entry name" value="ER MEMBRANE PROTEIN COMPLEX SUBUNIT 10"/>
    <property type="match status" value="1"/>
</dbReference>
<reference evidence="11" key="1">
    <citation type="submission" date="2017-01" db="EMBL/GenBank/DDBJ databases">
        <title>Comparative genomics of anhydrobiosis in the tardigrade Hypsibius dujardini.</title>
        <authorList>
            <person name="Yoshida Y."/>
            <person name="Koutsovoulos G."/>
            <person name="Laetsch D."/>
            <person name="Stevens L."/>
            <person name="Kumar S."/>
            <person name="Horikawa D."/>
            <person name="Ishino K."/>
            <person name="Komine S."/>
            <person name="Tomita M."/>
            <person name="Blaxter M."/>
            <person name="Arakawa K."/>
        </authorList>
    </citation>
    <scope>NUCLEOTIDE SEQUENCE [LARGE SCALE GENOMIC DNA]</scope>
    <source>
        <strain evidence="11">Z151</strain>
    </source>
</reference>
<evidence type="ECO:0000256" key="3">
    <source>
        <dbReference type="ARBA" id="ARBA00020105"/>
    </source>
</evidence>
<comment type="similarity">
    <text evidence="2">Belongs to the EMC10 family.</text>
</comment>